<dbReference type="OrthoDB" id="5836119at2759"/>
<dbReference type="EMBL" id="CP056068">
    <property type="protein sequence ID" value="UKJ90145.1"/>
    <property type="molecule type" value="Genomic_DNA"/>
</dbReference>
<dbReference type="GO" id="GO:0003677">
    <property type="term" value="F:DNA binding"/>
    <property type="evidence" value="ECO:0007669"/>
    <property type="project" value="InterPro"/>
</dbReference>
<dbReference type="AlphaFoldDB" id="A0A976M7S3"/>
<sequence>MLDLFADDEDEKEEDSRTEPTIETDQKPEEDLTSLDSCKDAVDITSIEALEELAELNPDLLLPYILPLNKKFTETHENVHDIFNKEGVQFIHVQMPKTLPSLNKQIETKDHIENGQTVTNRVYQSSKIECLPSGKLGKLRIHKSGKIKLHIDRHEFNFTKGSGSTCKQQVCCHLEKNNEFLFLGNFHNRFVVSPDLSDLSTNHYT</sequence>
<dbReference type="Pfam" id="PF05132">
    <property type="entry name" value="RNA_pol_Rpc4"/>
    <property type="match status" value="1"/>
</dbReference>
<evidence type="ECO:0000256" key="1">
    <source>
        <dbReference type="ARBA" id="ARBA00004123"/>
    </source>
</evidence>
<reference evidence="6" key="1">
    <citation type="submission" date="2022-07" db="EMBL/GenBank/DDBJ databases">
        <title>Evaluation of T. orientalis genome assembly methods using nanopore sequencing and analysis of variation between genomes.</title>
        <authorList>
            <person name="Yam J."/>
            <person name="Micallef M.L."/>
            <person name="Liu M."/>
            <person name="Djordjevic S.P."/>
            <person name="Bogema D.R."/>
            <person name="Jenkins C."/>
        </authorList>
    </citation>
    <scope>NUCLEOTIDE SEQUENCE</scope>
    <source>
        <strain evidence="6">Fish Creek</strain>
    </source>
</reference>
<dbReference type="GO" id="GO:0005666">
    <property type="term" value="C:RNA polymerase III complex"/>
    <property type="evidence" value="ECO:0007669"/>
    <property type="project" value="InterPro"/>
</dbReference>
<proteinExistence type="predicted"/>
<evidence type="ECO:0000313" key="7">
    <source>
        <dbReference type="Proteomes" id="UP000244803"/>
    </source>
</evidence>
<evidence type="ECO:0000256" key="2">
    <source>
        <dbReference type="ARBA" id="ARBA00022478"/>
    </source>
</evidence>
<comment type="subcellular location">
    <subcellularLocation>
        <location evidence="1">Nucleus</location>
    </subcellularLocation>
</comment>
<dbReference type="InterPro" id="IPR007811">
    <property type="entry name" value="RPC4"/>
</dbReference>
<feature type="compositionally biased region" description="Acidic residues" evidence="5">
    <location>
        <begin position="1"/>
        <end position="13"/>
    </location>
</feature>
<dbReference type="PANTHER" id="PTHR13408">
    <property type="entry name" value="DNA-DIRECTED RNA POLYMERASE III"/>
    <property type="match status" value="1"/>
</dbReference>
<keyword evidence="2" id="KW-0240">DNA-directed RNA polymerase</keyword>
<feature type="region of interest" description="Disordered" evidence="5">
    <location>
        <begin position="1"/>
        <end position="34"/>
    </location>
</feature>
<evidence type="ECO:0000256" key="4">
    <source>
        <dbReference type="ARBA" id="ARBA00023242"/>
    </source>
</evidence>
<keyword evidence="3" id="KW-0804">Transcription</keyword>
<dbReference type="PANTHER" id="PTHR13408:SF0">
    <property type="entry name" value="DNA-DIRECTED RNA POLYMERASE III SUBUNIT RPC4"/>
    <property type="match status" value="1"/>
</dbReference>
<evidence type="ECO:0000313" key="6">
    <source>
        <dbReference type="EMBL" id="UKJ90145.1"/>
    </source>
</evidence>
<keyword evidence="4" id="KW-0539">Nucleus</keyword>
<evidence type="ECO:0000256" key="3">
    <source>
        <dbReference type="ARBA" id="ARBA00023163"/>
    </source>
</evidence>
<name>A0A976M7S3_THEOR</name>
<organism evidence="6 7">
    <name type="scientific">Theileria orientalis</name>
    <dbReference type="NCBI Taxonomy" id="68886"/>
    <lineage>
        <taxon>Eukaryota</taxon>
        <taxon>Sar</taxon>
        <taxon>Alveolata</taxon>
        <taxon>Apicomplexa</taxon>
        <taxon>Aconoidasida</taxon>
        <taxon>Piroplasmida</taxon>
        <taxon>Theileriidae</taxon>
        <taxon>Theileria</taxon>
    </lineage>
</organism>
<evidence type="ECO:0000256" key="5">
    <source>
        <dbReference type="SAM" id="MobiDB-lite"/>
    </source>
</evidence>
<protein>
    <submittedName>
        <fullName evidence="6">Uncharacterized protein</fullName>
    </submittedName>
</protein>
<feature type="compositionally biased region" description="Basic and acidic residues" evidence="5">
    <location>
        <begin position="14"/>
        <end position="30"/>
    </location>
</feature>
<gene>
    <name evidence="6" type="ORF">MACJ_001076</name>
</gene>
<dbReference type="GO" id="GO:0042797">
    <property type="term" value="P:tRNA transcription by RNA polymerase III"/>
    <property type="evidence" value="ECO:0007669"/>
    <property type="project" value="TreeGrafter"/>
</dbReference>
<accession>A0A976M7S3</accession>
<dbReference type="Proteomes" id="UP000244803">
    <property type="component" value="Chromosome 2"/>
</dbReference>